<accession>A0A2J8NTI3</accession>
<dbReference type="EMBL" id="NBAG03000224">
    <property type="protein sequence ID" value="PNI75074.1"/>
    <property type="molecule type" value="Genomic_DNA"/>
</dbReference>
<proteinExistence type="predicted"/>
<protein>
    <submittedName>
        <fullName evidence="2">SLC28A2 isoform 3</fullName>
    </submittedName>
</protein>
<sequence length="70" mass="8077">YAAYLLAACILNFQRALALFVITCLVIFVLVHSFLKKLLGKKLTRCLKPFENSRLRLWTKWCPGGQCFRA</sequence>
<keyword evidence="1" id="KW-0812">Transmembrane</keyword>
<feature type="transmembrane region" description="Helical" evidence="1">
    <location>
        <begin position="16"/>
        <end position="35"/>
    </location>
</feature>
<evidence type="ECO:0000256" key="1">
    <source>
        <dbReference type="SAM" id="Phobius"/>
    </source>
</evidence>
<organism evidence="2 3">
    <name type="scientific">Pan troglodytes</name>
    <name type="common">Chimpanzee</name>
    <dbReference type="NCBI Taxonomy" id="9598"/>
    <lineage>
        <taxon>Eukaryota</taxon>
        <taxon>Metazoa</taxon>
        <taxon>Chordata</taxon>
        <taxon>Craniata</taxon>
        <taxon>Vertebrata</taxon>
        <taxon>Euteleostomi</taxon>
        <taxon>Mammalia</taxon>
        <taxon>Eutheria</taxon>
        <taxon>Euarchontoglires</taxon>
        <taxon>Primates</taxon>
        <taxon>Haplorrhini</taxon>
        <taxon>Catarrhini</taxon>
        <taxon>Hominidae</taxon>
        <taxon>Pan</taxon>
    </lineage>
</organism>
<keyword evidence="1" id="KW-1133">Transmembrane helix</keyword>
<dbReference type="Proteomes" id="UP000236370">
    <property type="component" value="Unassembled WGS sequence"/>
</dbReference>
<keyword evidence="1" id="KW-0472">Membrane</keyword>
<comment type="caution">
    <text evidence="2">The sequence shown here is derived from an EMBL/GenBank/DDBJ whole genome shotgun (WGS) entry which is preliminary data.</text>
</comment>
<gene>
    <name evidence="2" type="ORF">CK820_G0008701</name>
</gene>
<reference evidence="2 3" key="1">
    <citation type="submission" date="2017-12" db="EMBL/GenBank/DDBJ databases">
        <title>High-resolution comparative analysis of great ape genomes.</title>
        <authorList>
            <person name="Pollen A."/>
            <person name="Hastie A."/>
            <person name="Hormozdiari F."/>
            <person name="Dougherty M."/>
            <person name="Liu R."/>
            <person name="Chaisson M."/>
            <person name="Hoppe E."/>
            <person name="Hill C."/>
            <person name="Pang A."/>
            <person name="Hillier L."/>
            <person name="Baker C."/>
            <person name="Armstrong J."/>
            <person name="Shendure J."/>
            <person name="Paten B."/>
            <person name="Wilson R."/>
            <person name="Chao H."/>
            <person name="Schneider V."/>
            <person name="Ventura M."/>
            <person name="Kronenberg Z."/>
            <person name="Murali S."/>
            <person name="Gordon D."/>
            <person name="Cantsilieris S."/>
            <person name="Munson K."/>
            <person name="Nelson B."/>
            <person name="Raja A."/>
            <person name="Underwood J."/>
            <person name="Diekhans M."/>
            <person name="Fiddes I."/>
            <person name="Haussler D."/>
            <person name="Eichler E."/>
        </authorList>
    </citation>
    <scope>NUCLEOTIDE SEQUENCE [LARGE SCALE GENOMIC DNA]</scope>
    <source>
        <strain evidence="2">Yerkes chimp pedigree #C0471</strain>
    </source>
</reference>
<name>A0A2J8NTI3_PANTR</name>
<feature type="non-terminal residue" evidence="2">
    <location>
        <position position="1"/>
    </location>
</feature>
<evidence type="ECO:0000313" key="2">
    <source>
        <dbReference type="EMBL" id="PNI75074.1"/>
    </source>
</evidence>
<dbReference type="AlphaFoldDB" id="A0A2J8NTI3"/>
<evidence type="ECO:0000313" key="3">
    <source>
        <dbReference type="Proteomes" id="UP000236370"/>
    </source>
</evidence>